<name>A0A5S9EUD1_STAAU</name>
<feature type="transmembrane region" description="Helical" evidence="1">
    <location>
        <begin position="242"/>
        <end position="261"/>
    </location>
</feature>
<protein>
    <submittedName>
        <fullName evidence="2">Uncharacterized protein</fullName>
    </submittedName>
</protein>
<feature type="transmembrane region" description="Helical" evidence="1">
    <location>
        <begin position="16"/>
        <end position="37"/>
    </location>
</feature>
<keyword evidence="1" id="KW-0812">Transmembrane</keyword>
<sequence>MELNEMINFVKENNKIMVTLSLTIFTSVIFPELKSWYSKIINTENKYRIFDRAIIMIGTVLPMYFLLGFLNYKIYIKLLERPHSEFINTIWFSLIGISYGLILFIAISTYRNYLAIVNRFQLYKMCENCDYIHPYRFVVNKESTLIKDCFKVGNNDLYEPGSNYKIINLNQTIYGHYEKVESFYQNKNDKIFHIITLNRKNLIRSWLFINNWSIILCRFTMPIVFTLFIFSLSYFDNGIYNAFIPIVIYIFTFVFQSIIFNKIYTENKQLRTQYIQKLNSGIEV</sequence>
<organism evidence="2">
    <name type="scientific">Staphylococcus aureus</name>
    <dbReference type="NCBI Taxonomy" id="1280"/>
    <lineage>
        <taxon>Bacteria</taxon>
        <taxon>Bacillati</taxon>
        <taxon>Bacillota</taxon>
        <taxon>Bacilli</taxon>
        <taxon>Bacillales</taxon>
        <taxon>Staphylococcaceae</taxon>
        <taxon>Staphylococcus</taxon>
    </lineage>
</organism>
<dbReference type="AlphaFoldDB" id="A0A5S9EUD1"/>
<dbReference type="EMBL" id="AP019713">
    <property type="protein sequence ID" value="BBK66294.1"/>
    <property type="molecule type" value="Genomic_DNA"/>
</dbReference>
<feature type="transmembrane region" description="Helical" evidence="1">
    <location>
        <begin position="90"/>
        <end position="110"/>
    </location>
</feature>
<accession>A0A5S9EUD1</accession>
<feature type="transmembrane region" description="Helical" evidence="1">
    <location>
        <begin position="207"/>
        <end position="230"/>
    </location>
</feature>
<feature type="transmembrane region" description="Helical" evidence="1">
    <location>
        <begin position="49"/>
        <end position="70"/>
    </location>
</feature>
<proteinExistence type="predicted"/>
<evidence type="ECO:0000313" key="2">
    <source>
        <dbReference type="EMBL" id="BBK66294.1"/>
    </source>
</evidence>
<evidence type="ECO:0000256" key="1">
    <source>
        <dbReference type="SAM" id="Phobius"/>
    </source>
</evidence>
<gene>
    <name evidence="2" type="ORF">TMSFP482_01500</name>
</gene>
<keyword evidence="1" id="KW-1133">Transmembrane helix</keyword>
<keyword evidence="1" id="KW-0472">Membrane</keyword>
<reference evidence="2" key="1">
    <citation type="submission" date="2019-06" db="EMBL/GenBank/DDBJ databases">
        <title>A novel staphylococcal enterotoxin, SE02, involved in a staphylococcal food poisoning outbreak that occurred in Tokyo in 2004.</title>
        <authorList>
            <person name="Suzuki Y."/>
            <person name="Kubota H."/>
            <person name="Kato R."/>
            <person name="Sadamasu K."/>
        </authorList>
    </citation>
    <scope>NUCLEOTIDE SEQUENCE</scope>
    <source>
        <strain evidence="2">Tokyo12482</strain>
    </source>
</reference>
<dbReference type="RefSeq" id="WP_070974132.1">
    <property type="nucleotide sequence ID" value="NZ_AP019712.1"/>
</dbReference>